<dbReference type="PROSITE" id="PS51257">
    <property type="entry name" value="PROKAR_LIPOPROTEIN"/>
    <property type="match status" value="1"/>
</dbReference>
<dbReference type="Proteomes" id="UP000019151">
    <property type="component" value="Chromosome"/>
</dbReference>
<feature type="signal peptide" evidence="2">
    <location>
        <begin position="1"/>
        <end position="22"/>
    </location>
</feature>
<evidence type="ECO:0000313" key="4">
    <source>
        <dbReference type="Proteomes" id="UP000019151"/>
    </source>
</evidence>
<feature type="compositionally biased region" description="Basic and acidic residues" evidence="1">
    <location>
        <begin position="61"/>
        <end position="77"/>
    </location>
</feature>
<feature type="chain" id="PRO_5004795591" description="OstA family protein" evidence="2">
    <location>
        <begin position="23"/>
        <end position="585"/>
    </location>
</feature>
<dbReference type="EMBL" id="CP007128">
    <property type="protein sequence ID" value="AHG90789.1"/>
    <property type="molecule type" value="Genomic_DNA"/>
</dbReference>
<evidence type="ECO:0008006" key="5">
    <source>
        <dbReference type="Google" id="ProtNLM"/>
    </source>
</evidence>
<protein>
    <recommendedName>
        <fullName evidence="5">OstA family protein</fullName>
    </recommendedName>
</protein>
<feature type="region of interest" description="Disordered" evidence="1">
    <location>
        <begin position="23"/>
        <end position="91"/>
    </location>
</feature>
<dbReference type="AlphaFoldDB" id="W0RI75"/>
<feature type="region of interest" description="Disordered" evidence="1">
    <location>
        <begin position="508"/>
        <end position="560"/>
    </location>
</feature>
<reference evidence="3 4" key="1">
    <citation type="journal article" date="2014" name="Genome Announc.">
        <title>Genome Sequence and Methylome of Soil Bacterium Gemmatirosa kalamazoonensis KBS708T, a Member of the Rarely Cultivated Gemmatimonadetes Phylum.</title>
        <authorList>
            <person name="Debruyn J.M."/>
            <person name="Radosevich M."/>
            <person name="Wommack K.E."/>
            <person name="Polson S.W."/>
            <person name="Hauser L.J."/>
            <person name="Fawaz M.N."/>
            <person name="Korlach J."/>
            <person name="Tsai Y.C."/>
        </authorList>
    </citation>
    <scope>NUCLEOTIDE SEQUENCE [LARGE SCALE GENOMIC DNA]</scope>
    <source>
        <strain evidence="3 4">KBS708</strain>
    </source>
</reference>
<dbReference type="HOGENOM" id="CLU_466016_0_0_0"/>
<dbReference type="Gene3D" id="2.60.450.10">
    <property type="entry name" value="Lipopolysaccharide (LPS) transport protein A like domain"/>
    <property type="match status" value="1"/>
</dbReference>
<dbReference type="KEGG" id="gba:J421_3252"/>
<evidence type="ECO:0000256" key="2">
    <source>
        <dbReference type="SAM" id="SignalP"/>
    </source>
</evidence>
<sequence length="585" mass="62691">MSHPRRALALAVLVAASVAACARGPRARTTPTPPARPDTSAVAVRDTAARRDTTAITRADSAARDSAARAARADSARRAAAPPRRRAEDPTSRCRFVAINDTPDSPPNSRLNKFGNGDGNEIVYVGAGVVAHCRGINNRLQADSAEYYSVNGMLLLVNNVVYDEPGRVHLTSNRLTYYTAEERLVAEGNVFVTLPTGTTMTGPQAEYLREAPGLRDRSRLTAIGRPVLRVVTTGDATADSARPARSRSAARTATTRDTATIIANTILDEGDSLVYASGQVQIIRPDVTATSDSATFDQGTELAHLVNNAQIKGTRGRQFTLSGTLIDLFSKQRELTRVVSRGKARVLSDDLDLKSDTVDLRVRESRVERAYAWGPSRATATSPDRDVVADSIEAIMPDQRIRELHAVRRAVARSIPDSTKIASKERDFLAGDTIVARFDTLAAARDTTKNPPVKQIVAAGNASSLYQIASSEGRTATPGINYVKGRRITVDFDSSQVQTVTVTDSATGVYLEPGDSTSDSTRTRRGTTTPPAVRRGGGISPPVRRPGGRPNGDAPLESSAAPAVVRRIPWNRGASLVREIVRGGW</sequence>
<dbReference type="eggNOG" id="ENOG5033T57">
    <property type="taxonomic scope" value="Bacteria"/>
</dbReference>
<evidence type="ECO:0000313" key="3">
    <source>
        <dbReference type="EMBL" id="AHG90789.1"/>
    </source>
</evidence>
<keyword evidence="2" id="KW-0732">Signal</keyword>
<name>W0RI75_9BACT</name>
<accession>W0RI75</accession>
<dbReference type="STRING" id="861299.J421_3252"/>
<dbReference type="InParanoid" id="W0RI75"/>
<dbReference type="RefSeq" id="WP_025412255.1">
    <property type="nucleotide sequence ID" value="NZ_CP007128.1"/>
</dbReference>
<proteinExistence type="predicted"/>
<feature type="compositionally biased region" description="Low complexity" evidence="1">
    <location>
        <begin position="513"/>
        <end position="534"/>
    </location>
</feature>
<keyword evidence="4" id="KW-1185">Reference proteome</keyword>
<gene>
    <name evidence="3" type="ORF">J421_3252</name>
</gene>
<evidence type="ECO:0000256" key="1">
    <source>
        <dbReference type="SAM" id="MobiDB-lite"/>
    </source>
</evidence>
<feature type="compositionally biased region" description="Low complexity" evidence="1">
    <location>
        <begin position="37"/>
        <end position="46"/>
    </location>
</feature>
<organism evidence="3 4">
    <name type="scientific">Gemmatirosa kalamazoonensis</name>
    <dbReference type="NCBI Taxonomy" id="861299"/>
    <lineage>
        <taxon>Bacteria</taxon>
        <taxon>Pseudomonadati</taxon>
        <taxon>Gemmatimonadota</taxon>
        <taxon>Gemmatimonadia</taxon>
        <taxon>Gemmatimonadales</taxon>
        <taxon>Gemmatimonadaceae</taxon>
        <taxon>Gemmatirosa</taxon>
    </lineage>
</organism>
<dbReference type="OrthoDB" id="9776170at2"/>